<reference evidence="3 4" key="1">
    <citation type="submission" date="2018-08" db="EMBL/GenBank/DDBJ databases">
        <title>Vibrio harveyi strains pathogenic to white snook Centropomus viridis Lockington (1877) and potential probiotic bacteria.</title>
        <authorList>
            <person name="Soto-Rodriguez S."/>
            <person name="Gomez-Gil B."/>
            <person name="Lozano-Olvera R."/>
        </authorList>
    </citation>
    <scope>NUCLEOTIDE SEQUENCE [LARGE SCALE GENOMIC DNA]</scope>
    <source>
        <strain evidence="3 4">CAIM 1508</strain>
    </source>
</reference>
<dbReference type="Pfam" id="PF04446">
    <property type="entry name" value="Thg1"/>
    <property type="match status" value="1"/>
</dbReference>
<feature type="region of interest" description="Disordered" evidence="1">
    <location>
        <begin position="1"/>
        <end position="20"/>
    </location>
</feature>
<comment type="caution">
    <text evidence="3">The sequence shown here is derived from an EMBL/GenBank/DDBJ whole genome shotgun (WGS) entry which is preliminary data.</text>
</comment>
<dbReference type="InterPro" id="IPR038469">
    <property type="entry name" value="tRNAHis_GuaTrfase_Thg1_sf"/>
</dbReference>
<organism evidence="3 4">
    <name type="scientific">Vibrio harveyi</name>
    <name type="common">Beneckea harveyi</name>
    <dbReference type="NCBI Taxonomy" id="669"/>
    <lineage>
        <taxon>Bacteria</taxon>
        <taxon>Pseudomonadati</taxon>
        <taxon>Pseudomonadota</taxon>
        <taxon>Gammaproteobacteria</taxon>
        <taxon>Vibrionales</taxon>
        <taxon>Vibrionaceae</taxon>
        <taxon>Vibrio</taxon>
    </lineage>
</organism>
<dbReference type="GO" id="GO:0008193">
    <property type="term" value="F:tRNA guanylyltransferase activity"/>
    <property type="evidence" value="ECO:0007669"/>
    <property type="project" value="InterPro"/>
</dbReference>
<dbReference type="GO" id="GO:0006400">
    <property type="term" value="P:tRNA modification"/>
    <property type="evidence" value="ECO:0007669"/>
    <property type="project" value="InterPro"/>
</dbReference>
<dbReference type="EMBL" id="QOUW02000126">
    <property type="protein sequence ID" value="RIW05832.1"/>
    <property type="molecule type" value="Genomic_DNA"/>
</dbReference>
<proteinExistence type="predicted"/>
<evidence type="ECO:0000259" key="2">
    <source>
        <dbReference type="Pfam" id="PF04446"/>
    </source>
</evidence>
<gene>
    <name evidence="3" type="ORF">DS957_022345</name>
</gene>
<dbReference type="PANTHER" id="PTHR12729">
    <property type="entry name" value="TRNA(HIS) GUANYLYLTRANSFERASE-RELATED"/>
    <property type="match status" value="1"/>
</dbReference>
<evidence type="ECO:0000256" key="1">
    <source>
        <dbReference type="SAM" id="MobiDB-lite"/>
    </source>
</evidence>
<dbReference type="PANTHER" id="PTHR12729:SF6">
    <property type="entry name" value="TRNA(HIS) GUANYLYLTRANSFERASE-RELATED"/>
    <property type="match status" value="1"/>
</dbReference>
<sequence>MNKTLGGGEMTSSSPTGNKEEKMCIASEITTLCDKHAKFKAIEQRSAKMGSVPQDTYLVIRLDGIGLSKRCLKDHLENKLFQKVMLKAAQDTYYVMRRKTPSNAQQIFLGVLIASDEVSFILNTSKSYLDHSIMKLVTTMASTFSCFFTKNGLAQDPQTKLSGSFDGRPLVLSTTEEVKEYVAYRAATYNRNTMAKTLRLKGVPDEELFGDNENDTEYYFEKYRELRLSTEDINKGCIFLSPCKDNSKLTSYQNKSLSKFMPLYSRQIDFTEQNLRELNSSTRSEYDDHKELSTIPS</sequence>
<evidence type="ECO:0000313" key="3">
    <source>
        <dbReference type="EMBL" id="RIW05832.1"/>
    </source>
</evidence>
<dbReference type="RefSeq" id="WP_114092824.1">
    <property type="nucleotide sequence ID" value="NZ_QOUW02000126.1"/>
</dbReference>
<dbReference type="InterPro" id="IPR007537">
    <property type="entry name" value="tRNAHis_GuaTrfase_Thg1"/>
</dbReference>
<evidence type="ECO:0000313" key="4">
    <source>
        <dbReference type="Proteomes" id="UP000253437"/>
    </source>
</evidence>
<dbReference type="Gene3D" id="3.30.70.3000">
    <property type="match status" value="1"/>
</dbReference>
<name>A0A8B3DHZ9_VIBHA</name>
<feature type="domain" description="tRNAHis guanylyltransferase catalytic" evidence="2">
    <location>
        <begin position="48"/>
        <end position="171"/>
    </location>
</feature>
<dbReference type="InterPro" id="IPR024956">
    <property type="entry name" value="tRNAHis_GuaTrfase_cat"/>
</dbReference>
<dbReference type="AlphaFoldDB" id="A0A8B3DHZ9"/>
<dbReference type="GO" id="GO:0000287">
    <property type="term" value="F:magnesium ion binding"/>
    <property type="evidence" value="ECO:0007669"/>
    <property type="project" value="InterPro"/>
</dbReference>
<accession>A0A8B3DHZ9</accession>
<dbReference type="Proteomes" id="UP000253437">
    <property type="component" value="Unassembled WGS sequence"/>
</dbReference>
<protein>
    <recommendedName>
        <fullName evidence="2">tRNAHis guanylyltransferase catalytic domain-containing protein</fullName>
    </recommendedName>
</protein>